<evidence type="ECO:0000256" key="3">
    <source>
        <dbReference type="ARBA" id="ARBA00020222"/>
    </source>
</evidence>
<evidence type="ECO:0000256" key="11">
    <source>
        <dbReference type="ARBA" id="ARBA00025276"/>
    </source>
</evidence>
<dbReference type="InterPro" id="IPR000504">
    <property type="entry name" value="RRM_dom"/>
</dbReference>
<evidence type="ECO:0000259" key="14">
    <source>
        <dbReference type="PROSITE" id="PS50102"/>
    </source>
</evidence>
<evidence type="ECO:0000256" key="10">
    <source>
        <dbReference type="ARBA" id="ARBA00023136"/>
    </source>
</evidence>
<dbReference type="STRING" id="13370.A0A448YGT1"/>
<comment type="similarity">
    <text evidence="2 13">Belongs to the YME2 family.</text>
</comment>
<evidence type="ECO:0000256" key="6">
    <source>
        <dbReference type="ARBA" id="ARBA00022792"/>
    </source>
</evidence>
<sequence length="824" mass="93157">MLPRLWVCSRGFLSPLRTIPKPIISNFILHPSSRFITEEALLKSSNLGEDDDVDNTGFIPKDMKESLLYYDRLLPMKSSKWDMRQLFLPLFYDVSEAGLKKHVMSLSQGEGDAKLPLKITQFTPVRRDGGAFVKFRVPDNTDVSDFNKQLMQNVADHAHGRLLDRLTHPRCFAVKGVPWIEDLARYPSPKLSVEFEGPDLTQENLYALFRRYGAISDIDPPAPDSKAVPRHAIVLFRNTRAAVSARQCLNGLQAGKTTLHIQYERIVKVNFVSQFIGEHSRIFIPIFLAILAGIAVIIFDPIRHFFITEKITSAYSFQKSKFYKNLVSYFTSTKRRMSQIISRDSSFGEDDLGWNSIEGMKAEREEMAKNIRLCIEENVNSFIVVQGPAGSGKRSLVQDQALKDRPNVLYIDCEHIIKSRKENDFIKNTANELGYTPVFPWLTSVSSFTDLVMQGLTGQKSGLSETKETQVKNILTLAADAIRDLALKNYHLADDGEHHLKEEDYLRQNPDAKPVIVIDRFQSSRNGRDSNAFIYSELAEWAANLVTLDFAHVIFITDDIGSVQKLASVMPSAPLKRTILSDASSAASETYVVNMLTQPVVGADGEKSFPEKMDTTDLFAYTDKLGGRMLDLQMFVRRIQSGDSPKEAFEGLVRQSIEQLTQTLMQPEENGFDRSQVWCLIKLLAKTDDVSFTDIQKLPLFKVNGYVALQNIENAEVVLLIRDKGVIQKVKPAKPLYGEAFREMIADKSIYNSMESDYLKTLISQETAKVSKMEDEVARFQGVEESRLFKDRLQYLAGKIAVSTQLISKWEKEMAALTLDTPKK</sequence>
<dbReference type="InterPro" id="IPR035979">
    <property type="entry name" value="RBD_domain_sf"/>
</dbReference>
<keyword evidence="4 13" id="KW-0507">mRNA processing</keyword>
<accession>A0A448YGT1</accession>
<evidence type="ECO:0000256" key="4">
    <source>
        <dbReference type="ARBA" id="ARBA00022664"/>
    </source>
</evidence>
<dbReference type="GO" id="GO:0003723">
    <property type="term" value="F:RNA binding"/>
    <property type="evidence" value="ECO:0007669"/>
    <property type="project" value="UniProtKB-UniRule"/>
</dbReference>
<proteinExistence type="inferred from homology"/>
<dbReference type="CDD" id="cd12433">
    <property type="entry name" value="RRM_Yme2p_like"/>
    <property type="match status" value="1"/>
</dbReference>
<protein>
    <recommendedName>
        <fullName evidence="3 13">Mitochondrial escape protein 2</fullName>
    </recommendedName>
</protein>
<dbReference type="GO" id="GO:0005743">
    <property type="term" value="C:mitochondrial inner membrane"/>
    <property type="evidence" value="ECO:0007669"/>
    <property type="project" value="UniProtKB-SubCell"/>
</dbReference>
<feature type="transmembrane region" description="Helical" evidence="13">
    <location>
        <begin position="282"/>
        <end position="302"/>
    </location>
</feature>
<evidence type="ECO:0000256" key="2">
    <source>
        <dbReference type="ARBA" id="ARBA00010320"/>
    </source>
</evidence>
<evidence type="ECO:0000256" key="7">
    <source>
        <dbReference type="ARBA" id="ARBA00022946"/>
    </source>
</evidence>
<feature type="domain" description="RRM" evidence="14">
    <location>
        <begin position="170"/>
        <end position="274"/>
    </location>
</feature>
<evidence type="ECO:0000256" key="1">
    <source>
        <dbReference type="ARBA" id="ARBA00004434"/>
    </source>
</evidence>
<dbReference type="InterPro" id="IPR012677">
    <property type="entry name" value="Nucleotide-bd_a/b_plait_sf"/>
</dbReference>
<dbReference type="InterPro" id="IPR027417">
    <property type="entry name" value="P-loop_NTPase"/>
</dbReference>
<evidence type="ECO:0000256" key="13">
    <source>
        <dbReference type="RuleBase" id="RU367108"/>
    </source>
</evidence>
<comment type="subcellular location">
    <subcellularLocation>
        <location evidence="1 13">Mitochondrion inner membrane</location>
        <topology evidence="1 13">Single-pass membrane protein</topology>
    </subcellularLocation>
</comment>
<evidence type="ECO:0000256" key="5">
    <source>
        <dbReference type="ARBA" id="ARBA00022692"/>
    </source>
</evidence>
<dbReference type="InterPro" id="IPR039627">
    <property type="entry name" value="Yme2_C"/>
</dbReference>
<dbReference type="InParanoid" id="A0A448YGT1"/>
<keyword evidence="12 13" id="KW-0694">RNA-binding</keyword>
<dbReference type="SUPFAM" id="SSF52540">
    <property type="entry name" value="P-loop containing nucleoside triphosphate hydrolases"/>
    <property type="match status" value="1"/>
</dbReference>
<organism evidence="15 16">
    <name type="scientific">Brettanomyces naardenensis</name>
    <name type="common">Yeast</name>
    <dbReference type="NCBI Taxonomy" id="13370"/>
    <lineage>
        <taxon>Eukaryota</taxon>
        <taxon>Fungi</taxon>
        <taxon>Dikarya</taxon>
        <taxon>Ascomycota</taxon>
        <taxon>Saccharomycotina</taxon>
        <taxon>Pichiomycetes</taxon>
        <taxon>Pichiales</taxon>
        <taxon>Pichiaceae</taxon>
        <taxon>Brettanomyces</taxon>
    </lineage>
</organism>
<dbReference type="Pfam" id="PF00076">
    <property type="entry name" value="RRM_1"/>
    <property type="match status" value="1"/>
</dbReference>
<keyword evidence="5 13" id="KW-0812">Transmembrane</keyword>
<evidence type="ECO:0000256" key="12">
    <source>
        <dbReference type="PROSITE-ProRule" id="PRU00176"/>
    </source>
</evidence>
<keyword evidence="10 13" id="KW-0472">Membrane</keyword>
<dbReference type="Pfam" id="PF10443">
    <property type="entry name" value="RNA12"/>
    <property type="match status" value="1"/>
</dbReference>
<dbReference type="OrthoDB" id="10267654at2759"/>
<comment type="function">
    <text evidence="11 13">Plays a role in maintaining the mitochondrial genome and in controlling the mtDNA escape. Involved in the regulation of mtDNA nucleotide structure and number. May have a dispensable role in early maturation of pre-rRNA.</text>
</comment>
<dbReference type="Gene3D" id="3.30.70.330">
    <property type="match status" value="1"/>
</dbReference>
<dbReference type="PANTHER" id="PTHR32198:SF2">
    <property type="entry name" value="MITOCHONDRIAL ESCAPE PROTEIN 2"/>
    <property type="match status" value="1"/>
</dbReference>
<keyword evidence="6 13" id="KW-0999">Mitochondrion inner membrane</keyword>
<dbReference type="Proteomes" id="UP000290900">
    <property type="component" value="Unassembled WGS sequence"/>
</dbReference>
<dbReference type="PROSITE" id="PS50102">
    <property type="entry name" value="RRM"/>
    <property type="match status" value="1"/>
</dbReference>
<evidence type="ECO:0000313" key="15">
    <source>
        <dbReference type="EMBL" id="VEU20098.1"/>
    </source>
</evidence>
<keyword evidence="16" id="KW-1185">Reference proteome</keyword>
<dbReference type="AlphaFoldDB" id="A0A448YGT1"/>
<gene>
    <name evidence="15" type="ORF">BRENAR_LOCUS833</name>
</gene>
<reference evidence="15 16" key="1">
    <citation type="submission" date="2018-12" db="EMBL/GenBank/DDBJ databases">
        <authorList>
            <person name="Tiukova I."/>
            <person name="Dainat J."/>
        </authorList>
    </citation>
    <scope>NUCLEOTIDE SEQUENCE [LARGE SCALE GENOMIC DNA]</scope>
</reference>
<dbReference type="PANTHER" id="PTHR32198">
    <property type="entry name" value="MITOCHONDRIAL ESCAPE PROTEIN 2"/>
    <property type="match status" value="1"/>
</dbReference>
<dbReference type="SUPFAM" id="SSF54928">
    <property type="entry name" value="RNA-binding domain, RBD"/>
    <property type="match status" value="1"/>
</dbReference>
<evidence type="ECO:0000256" key="9">
    <source>
        <dbReference type="ARBA" id="ARBA00023128"/>
    </source>
</evidence>
<dbReference type="InterPro" id="IPR034260">
    <property type="entry name" value="Yme2_RRM"/>
</dbReference>
<evidence type="ECO:0000256" key="8">
    <source>
        <dbReference type="ARBA" id="ARBA00022989"/>
    </source>
</evidence>
<keyword evidence="7" id="KW-0809">Transit peptide</keyword>
<keyword evidence="8 13" id="KW-1133">Transmembrane helix</keyword>
<dbReference type="Gene3D" id="3.40.50.300">
    <property type="entry name" value="P-loop containing nucleotide triphosphate hydrolases"/>
    <property type="match status" value="1"/>
</dbReference>
<keyword evidence="9 13" id="KW-0496">Mitochondrion</keyword>
<dbReference type="InterPro" id="IPR018850">
    <property type="entry name" value="Mt_escape_2_C"/>
</dbReference>
<name>A0A448YGT1_BRENA</name>
<evidence type="ECO:0000313" key="16">
    <source>
        <dbReference type="Proteomes" id="UP000290900"/>
    </source>
</evidence>
<dbReference type="FunCoup" id="A0A448YGT1">
    <property type="interactions" value="139"/>
</dbReference>
<dbReference type="EMBL" id="CAACVR010000002">
    <property type="protein sequence ID" value="VEU20098.1"/>
    <property type="molecule type" value="Genomic_DNA"/>
</dbReference>
<dbReference type="GO" id="GO:0006397">
    <property type="term" value="P:mRNA processing"/>
    <property type="evidence" value="ECO:0007669"/>
    <property type="project" value="UniProtKB-UniRule"/>
</dbReference>